<keyword evidence="1" id="KW-0472">Membrane</keyword>
<proteinExistence type="predicted"/>
<dbReference type="NCBIfam" id="TIGR04294">
    <property type="entry name" value="pre_pil_HX9DG"/>
    <property type="match status" value="1"/>
</dbReference>
<feature type="transmembrane region" description="Helical" evidence="1">
    <location>
        <begin position="58"/>
        <end position="81"/>
    </location>
</feature>
<dbReference type="AlphaFoldDB" id="A0A517NXY5"/>
<dbReference type="InterPro" id="IPR012902">
    <property type="entry name" value="N_methyl_site"/>
</dbReference>
<dbReference type="InterPro" id="IPR011453">
    <property type="entry name" value="DUF1559"/>
</dbReference>
<dbReference type="InterPro" id="IPR045584">
    <property type="entry name" value="Pilin-like"/>
</dbReference>
<accession>A0A517NXY5</accession>
<dbReference type="PANTHER" id="PTHR30093:SF2">
    <property type="entry name" value="TYPE II SECRETION SYSTEM PROTEIN H"/>
    <property type="match status" value="1"/>
</dbReference>
<dbReference type="PANTHER" id="PTHR30093">
    <property type="entry name" value="GENERAL SECRETION PATHWAY PROTEIN G"/>
    <property type="match status" value="1"/>
</dbReference>
<organism evidence="3 4">
    <name type="scientific">Stieleria marina</name>
    <dbReference type="NCBI Taxonomy" id="1930275"/>
    <lineage>
        <taxon>Bacteria</taxon>
        <taxon>Pseudomonadati</taxon>
        <taxon>Planctomycetota</taxon>
        <taxon>Planctomycetia</taxon>
        <taxon>Pirellulales</taxon>
        <taxon>Pirellulaceae</taxon>
        <taxon>Stieleria</taxon>
    </lineage>
</organism>
<dbReference type="SUPFAM" id="SSF54523">
    <property type="entry name" value="Pili subunits"/>
    <property type="match status" value="1"/>
</dbReference>
<protein>
    <recommendedName>
        <fullName evidence="2">DUF1559 domain-containing protein</fullName>
    </recommendedName>
</protein>
<dbReference type="Proteomes" id="UP000319817">
    <property type="component" value="Chromosome"/>
</dbReference>
<keyword evidence="1" id="KW-0812">Transmembrane</keyword>
<reference evidence="3 4" key="1">
    <citation type="submission" date="2019-02" db="EMBL/GenBank/DDBJ databases">
        <title>Deep-cultivation of Planctomycetes and their phenomic and genomic characterization uncovers novel biology.</title>
        <authorList>
            <person name="Wiegand S."/>
            <person name="Jogler M."/>
            <person name="Boedeker C."/>
            <person name="Pinto D."/>
            <person name="Vollmers J."/>
            <person name="Rivas-Marin E."/>
            <person name="Kohn T."/>
            <person name="Peeters S.H."/>
            <person name="Heuer A."/>
            <person name="Rast P."/>
            <person name="Oberbeckmann S."/>
            <person name="Bunk B."/>
            <person name="Jeske O."/>
            <person name="Meyerdierks A."/>
            <person name="Storesund J.E."/>
            <person name="Kallscheuer N."/>
            <person name="Luecker S."/>
            <person name="Lage O.M."/>
            <person name="Pohl T."/>
            <person name="Merkel B.J."/>
            <person name="Hornburger P."/>
            <person name="Mueller R.-W."/>
            <person name="Bruemmer F."/>
            <person name="Labrenz M."/>
            <person name="Spormann A.M."/>
            <person name="Op den Camp H."/>
            <person name="Overmann J."/>
            <person name="Amann R."/>
            <person name="Jetten M.S.M."/>
            <person name="Mascher T."/>
            <person name="Medema M.H."/>
            <person name="Devos D.P."/>
            <person name="Kaster A.-K."/>
            <person name="Ovreas L."/>
            <person name="Rohde M."/>
            <person name="Galperin M.Y."/>
            <person name="Jogler C."/>
        </authorList>
    </citation>
    <scope>NUCLEOTIDE SEQUENCE [LARGE SCALE GENOMIC DNA]</scope>
    <source>
        <strain evidence="3 4">K23_9</strain>
    </source>
</reference>
<dbReference type="Pfam" id="PF07963">
    <property type="entry name" value="N_methyl"/>
    <property type="match status" value="1"/>
</dbReference>
<dbReference type="EMBL" id="CP036526">
    <property type="protein sequence ID" value="QDT11960.1"/>
    <property type="molecule type" value="Genomic_DNA"/>
</dbReference>
<dbReference type="InterPro" id="IPR027558">
    <property type="entry name" value="Pre_pil_HX9DG_C"/>
</dbReference>
<dbReference type="Gene3D" id="3.30.700.10">
    <property type="entry name" value="Glycoprotein, Type 4 Pilin"/>
    <property type="match status" value="1"/>
</dbReference>
<feature type="domain" description="DUF1559" evidence="2">
    <location>
        <begin position="82"/>
        <end position="369"/>
    </location>
</feature>
<dbReference type="RefSeq" id="WP_145419710.1">
    <property type="nucleotide sequence ID" value="NZ_CP036526.1"/>
</dbReference>
<keyword evidence="4" id="KW-1185">Reference proteome</keyword>
<name>A0A517NXY5_9BACT</name>
<keyword evidence="1" id="KW-1133">Transmembrane helix</keyword>
<dbReference type="OrthoDB" id="248923at2"/>
<gene>
    <name evidence="3" type="ORF">K239x_39620</name>
</gene>
<dbReference type="Pfam" id="PF07596">
    <property type="entry name" value="SBP_bac_10"/>
    <property type="match status" value="1"/>
</dbReference>
<dbReference type="NCBIfam" id="TIGR02532">
    <property type="entry name" value="IV_pilin_GFxxxE"/>
    <property type="match status" value="1"/>
</dbReference>
<evidence type="ECO:0000259" key="2">
    <source>
        <dbReference type="Pfam" id="PF07596"/>
    </source>
</evidence>
<sequence>MPVSCIPALIRRHLSTYSRAPIKSAAQTTAARTNAGPLTASHLIADQPRRTKQDRPGFTLVELLVVIAIIGILVGLLLPAVQSAREAARRMSCSNNMRQIGLALHNYASAYKEQFPNAGYDGIGYLNDYSPQAKLLPFLEQQNLSNLIDFDIQMGHPAKADLPTALHEAAATIVPTFLCPSDPESANHSLTLPSGAEIQIAGTNYGMNHGSGMDGSFHPVYAGDGLCWANARIRFASILDGTSNTLVFAETIRGPGSEMANLPNNLATSQSYRSTQIPSDYLAQIDSDDYESIFAATSTWNGARHEYWLRGTVPSGPLLVGRLPPNSRVPDFNYRSSKINSARSRHTGGAMAVFADGSVHFVTDSIDREVWHASWTRHGNEVETVTS</sequence>
<evidence type="ECO:0000256" key="1">
    <source>
        <dbReference type="SAM" id="Phobius"/>
    </source>
</evidence>
<evidence type="ECO:0000313" key="4">
    <source>
        <dbReference type="Proteomes" id="UP000319817"/>
    </source>
</evidence>
<evidence type="ECO:0000313" key="3">
    <source>
        <dbReference type="EMBL" id="QDT11960.1"/>
    </source>
</evidence>